<feature type="transmembrane region" description="Helical" evidence="1">
    <location>
        <begin position="172"/>
        <end position="191"/>
    </location>
</feature>
<proteinExistence type="predicted"/>
<evidence type="ECO:0000256" key="1">
    <source>
        <dbReference type="SAM" id="Phobius"/>
    </source>
</evidence>
<organism evidence="2 3">
    <name type="scientific">Rubripirellula amarantea</name>
    <dbReference type="NCBI Taxonomy" id="2527999"/>
    <lineage>
        <taxon>Bacteria</taxon>
        <taxon>Pseudomonadati</taxon>
        <taxon>Planctomycetota</taxon>
        <taxon>Planctomycetia</taxon>
        <taxon>Pirellulales</taxon>
        <taxon>Pirellulaceae</taxon>
        <taxon>Rubripirellula</taxon>
    </lineage>
</organism>
<comment type="caution">
    <text evidence="2">The sequence shown here is derived from an EMBL/GenBank/DDBJ whole genome shotgun (WGS) entry which is preliminary data.</text>
</comment>
<protein>
    <submittedName>
        <fullName evidence="2">Uncharacterized protein</fullName>
    </submittedName>
</protein>
<dbReference type="AlphaFoldDB" id="A0A5C5WWT8"/>
<gene>
    <name evidence="2" type="ORF">Pla22_27120</name>
</gene>
<evidence type="ECO:0000313" key="2">
    <source>
        <dbReference type="EMBL" id="TWT55058.1"/>
    </source>
</evidence>
<keyword evidence="1" id="KW-0472">Membrane</keyword>
<reference evidence="2 3" key="1">
    <citation type="submission" date="2019-02" db="EMBL/GenBank/DDBJ databases">
        <title>Deep-cultivation of Planctomycetes and their phenomic and genomic characterization uncovers novel biology.</title>
        <authorList>
            <person name="Wiegand S."/>
            <person name="Jogler M."/>
            <person name="Boedeker C."/>
            <person name="Pinto D."/>
            <person name="Vollmers J."/>
            <person name="Rivas-Marin E."/>
            <person name="Kohn T."/>
            <person name="Peeters S.H."/>
            <person name="Heuer A."/>
            <person name="Rast P."/>
            <person name="Oberbeckmann S."/>
            <person name="Bunk B."/>
            <person name="Jeske O."/>
            <person name="Meyerdierks A."/>
            <person name="Storesund J.E."/>
            <person name="Kallscheuer N."/>
            <person name="Luecker S."/>
            <person name="Lage O.M."/>
            <person name="Pohl T."/>
            <person name="Merkel B.J."/>
            <person name="Hornburger P."/>
            <person name="Mueller R.-W."/>
            <person name="Bruemmer F."/>
            <person name="Labrenz M."/>
            <person name="Spormann A.M."/>
            <person name="Op Den Camp H."/>
            <person name="Overmann J."/>
            <person name="Amann R."/>
            <person name="Jetten M.S.M."/>
            <person name="Mascher T."/>
            <person name="Medema M.H."/>
            <person name="Devos D.P."/>
            <person name="Kaster A.-K."/>
            <person name="Ovreas L."/>
            <person name="Rohde M."/>
            <person name="Galperin M.Y."/>
            <person name="Jogler C."/>
        </authorList>
    </citation>
    <scope>NUCLEOTIDE SEQUENCE [LARGE SCALE GENOMIC DNA]</scope>
    <source>
        <strain evidence="2 3">Pla22</strain>
    </source>
</reference>
<feature type="transmembrane region" description="Helical" evidence="1">
    <location>
        <begin position="128"/>
        <end position="146"/>
    </location>
</feature>
<dbReference type="Proteomes" id="UP000316598">
    <property type="component" value="Unassembled WGS sequence"/>
</dbReference>
<accession>A0A5C5WWT8</accession>
<feature type="transmembrane region" description="Helical" evidence="1">
    <location>
        <begin position="91"/>
        <end position="116"/>
    </location>
</feature>
<keyword evidence="1" id="KW-0812">Transmembrane</keyword>
<name>A0A5C5WWT8_9BACT</name>
<dbReference type="EMBL" id="SJPI01000001">
    <property type="protein sequence ID" value="TWT55058.1"/>
    <property type="molecule type" value="Genomic_DNA"/>
</dbReference>
<sequence length="192" mass="20845">MAIPIARLLHSVLTRLLRNTQHDVSTLHQTSRRWLRLPQLCKECGGLISIQIPFLSGGLGPGHLRCGGCEDVKSTGRVEWHRMTLRERKGYLIGSFAFAILVSLLCYIGGSLLASQIGKPLSLMSEELLIGLVLAVVFAMQSLRIVRSIQRDSRGDISPQAASIASIDSNDALPIFVAALLTALVVGVNYLS</sequence>
<keyword evidence="3" id="KW-1185">Reference proteome</keyword>
<evidence type="ECO:0000313" key="3">
    <source>
        <dbReference type="Proteomes" id="UP000316598"/>
    </source>
</evidence>
<keyword evidence="1" id="KW-1133">Transmembrane helix</keyword>